<sequence length="405" mass="46055">MKRTAFILFAFVFGGYMMAHAQQNTTAQDTTKPVGYQFTDIKRLPATSVKDQYRAGTCWSWSTSSFLESEMMRMGKDSVNLSAMYFVKHAYSDKADKYVRLHGVLNFAVGGASSDVTNMAKKYGIVPLEVYQGLNYGEPSHVFGEIDAVLKAYVQAVVENNNKRLSTAWKRGFDAILDTYLGPEPEKFEYQGKEYTPQTFAKEVVGLNMDDYVNLTSFTHHPFYTEFAIEVEDNWSWDKAYNLPLEELMQVMDYAIDNGYTFVWGADVSEKGFATKDAGVAVIPATDTKEMSGAEIAKWEKLPKGQQMMDAFKQGPAPEKTITQEMRQEEFDRYLTTDDHGMHIIGKAKDQNGTPYFIVKNSWNKYNKFGGYFYTSYPYMALKTMDIMVHKNAIPKAIRKKLGIN</sequence>
<comment type="caution">
    <text evidence="5">The sequence shown here is derived from an EMBL/GenBank/DDBJ whole genome shotgun (WGS) entry which is preliminary data.</text>
</comment>
<dbReference type="RefSeq" id="WP_124317005.1">
    <property type="nucleotide sequence ID" value="NZ_AP028155.1"/>
</dbReference>
<accession>A0A7W6HYU5</accession>
<keyword evidence="1" id="KW-0031">Aminopeptidase</keyword>
<dbReference type="Pfam" id="PF00112">
    <property type="entry name" value="Peptidase_C1"/>
    <property type="match status" value="1"/>
</dbReference>
<keyword evidence="3" id="KW-0732">Signal</keyword>
<evidence type="ECO:0000256" key="1">
    <source>
        <dbReference type="PIRNR" id="PIRNR005700"/>
    </source>
</evidence>
<feature type="signal peptide" evidence="3">
    <location>
        <begin position="1"/>
        <end position="21"/>
    </location>
</feature>
<name>A0A7W6HYU5_9BACT</name>
<dbReference type="PIRSF" id="PIRSF005700">
    <property type="entry name" value="PepC"/>
    <property type="match status" value="1"/>
</dbReference>
<reference evidence="5 6" key="1">
    <citation type="submission" date="2020-08" db="EMBL/GenBank/DDBJ databases">
        <title>Genomic Encyclopedia of Type Strains, Phase IV (KMG-IV): sequencing the most valuable type-strain genomes for metagenomic binning, comparative biology and taxonomic classification.</title>
        <authorList>
            <person name="Goeker M."/>
        </authorList>
    </citation>
    <scope>NUCLEOTIDE SEQUENCE [LARGE SCALE GENOMIC DNA]</scope>
    <source>
        <strain evidence="5 6">DSM 105721</strain>
    </source>
</reference>
<dbReference type="GO" id="GO:0070005">
    <property type="term" value="F:cysteine-type aminopeptidase activity"/>
    <property type="evidence" value="ECO:0007669"/>
    <property type="project" value="InterPro"/>
</dbReference>
<dbReference type="InterPro" id="IPR000668">
    <property type="entry name" value="Peptidase_C1A_C"/>
</dbReference>
<proteinExistence type="inferred from homology"/>
<dbReference type="GeneID" id="93103142"/>
<dbReference type="AlphaFoldDB" id="A0A7W6HYU5"/>
<dbReference type="PROSITE" id="PS00139">
    <property type="entry name" value="THIOL_PROTEASE_CYS"/>
    <property type="match status" value="1"/>
</dbReference>
<evidence type="ECO:0000313" key="6">
    <source>
        <dbReference type="Proteomes" id="UP000546007"/>
    </source>
</evidence>
<dbReference type="GO" id="GO:0006508">
    <property type="term" value="P:proteolysis"/>
    <property type="evidence" value="ECO:0007669"/>
    <property type="project" value="UniProtKB-KW"/>
</dbReference>
<gene>
    <name evidence="5" type="ORF">GGR14_003288</name>
</gene>
<dbReference type="Gene3D" id="3.90.70.10">
    <property type="entry name" value="Cysteine proteinases"/>
    <property type="match status" value="1"/>
</dbReference>
<dbReference type="InterPro" id="IPR004134">
    <property type="entry name" value="Peptidase_C1B"/>
</dbReference>
<keyword evidence="6" id="KW-1185">Reference proteome</keyword>
<protein>
    <recommendedName>
        <fullName evidence="1">Aminopeptidase</fullName>
    </recommendedName>
</protein>
<keyword evidence="1 5" id="KW-0378">Hydrolase</keyword>
<evidence type="ECO:0000313" key="5">
    <source>
        <dbReference type="EMBL" id="MBB4027476.1"/>
    </source>
</evidence>
<dbReference type="EMBL" id="JACIES010000010">
    <property type="protein sequence ID" value="MBB4027476.1"/>
    <property type="molecule type" value="Genomic_DNA"/>
</dbReference>
<dbReference type="Proteomes" id="UP000546007">
    <property type="component" value="Unassembled WGS sequence"/>
</dbReference>
<dbReference type="SUPFAM" id="SSF54001">
    <property type="entry name" value="Cysteine proteinases"/>
    <property type="match status" value="1"/>
</dbReference>
<evidence type="ECO:0000259" key="4">
    <source>
        <dbReference type="Pfam" id="PF00112"/>
    </source>
</evidence>
<feature type="chain" id="PRO_5031540061" description="Aminopeptidase" evidence="3">
    <location>
        <begin position="22"/>
        <end position="405"/>
    </location>
</feature>
<keyword evidence="1" id="KW-0788">Thiol protease</keyword>
<keyword evidence="1" id="KW-0645">Protease</keyword>
<feature type="domain" description="Peptidase C1A papain C-terminal" evidence="4">
    <location>
        <begin position="336"/>
        <end position="375"/>
    </location>
</feature>
<feature type="active site" evidence="2">
    <location>
        <position position="361"/>
    </location>
</feature>
<feature type="active site" evidence="2">
    <location>
        <position position="58"/>
    </location>
</feature>
<dbReference type="InterPro" id="IPR000169">
    <property type="entry name" value="Pept_cys_AS"/>
</dbReference>
<dbReference type="Pfam" id="PF03051">
    <property type="entry name" value="Peptidase_C1_2"/>
    <property type="match status" value="1"/>
</dbReference>
<evidence type="ECO:0000256" key="3">
    <source>
        <dbReference type="SAM" id="SignalP"/>
    </source>
</evidence>
<comment type="similarity">
    <text evidence="1">Belongs to the peptidase C1 family.</text>
</comment>
<feature type="active site" evidence="2">
    <location>
        <position position="340"/>
    </location>
</feature>
<organism evidence="5 6">
    <name type="scientific">Butyricimonas faecihominis</name>
    <dbReference type="NCBI Taxonomy" id="1472416"/>
    <lineage>
        <taxon>Bacteria</taxon>
        <taxon>Pseudomonadati</taxon>
        <taxon>Bacteroidota</taxon>
        <taxon>Bacteroidia</taxon>
        <taxon>Bacteroidales</taxon>
        <taxon>Odoribacteraceae</taxon>
        <taxon>Butyricimonas</taxon>
    </lineage>
</organism>
<evidence type="ECO:0000256" key="2">
    <source>
        <dbReference type="PIRSR" id="PIRSR005700-1"/>
    </source>
</evidence>
<dbReference type="InterPro" id="IPR038765">
    <property type="entry name" value="Papain-like_cys_pep_sf"/>
</dbReference>
<dbReference type="OrthoDB" id="9814054at2"/>